<dbReference type="Gene3D" id="3.40.50.300">
    <property type="entry name" value="P-loop containing nucleotide triphosphate hydrolases"/>
    <property type="match status" value="2"/>
</dbReference>
<dbReference type="InterPro" id="IPR005114">
    <property type="entry name" value="Helicase_assoc"/>
</dbReference>
<feature type="domain" description="Helicase C-terminal" evidence="2">
    <location>
        <begin position="261"/>
        <end position="426"/>
    </location>
</feature>
<reference evidence="3" key="1">
    <citation type="journal article" date="2014" name="Int. J. Syst. Evol. Microbiol.">
        <title>Complete genome sequence of Corynebacterium casei LMG S-19264T (=DSM 44701T), isolated from a smear-ripened cheese.</title>
        <authorList>
            <consortium name="US DOE Joint Genome Institute (JGI-PGF)"/>
            <person name="Walter F."/>
            <person name="Albersmeier A."/>
            <person name="Kalinowski J."/>
            <person name="Ruckert C."/>
        </authorList>
    </citation>
    <scope>NUCLEOTIDE SEQUENCE</scope>
    <source>
        <strain evidence="3">JCM 5016</strain>
    </source>
</reference>
<keyword evidence="3" id="KW-0547">Nucleotide-binding</keyword>
<reference evidence="3" key="2">
    <citation type="submission" date="2020-09" db="EMBL/GenBank/DDBJ databases">
        <authorList>
            <person name="Sun Q."/>
            <person name="Ohkuma M."/>
        </authorList>
    </citation>
    <scope>NUCLEOTIDE SEQUENCE</scope>
    <source>
        <strain evidence="3">JCM 5016</strain>
    </source>
</reference>
<dbReference type="Pfam" id="PF04851">
    <property type="entry name" value="ResIII"/>
    <property type="match status" value="1"/>
</dbReference>
<dbReference type="Gene3D" id="6.10.140.530">
    <property type="match status" value="1"/>
</dbReference>
<accession>A0A918RAY0</accession>
<dbReference type="InterPro" id="IPR027417">
    <property type="entry name" value="P-loop_NTPase"/>
</dbReference>
<dbReference type="Pfam" id="PF03457">
    <property type="entry name" value="HA"/>
    <property type="match status" value="2"/>
</dbReference>
<dbReference type="SUPFAM" id="SSF52540">
    <property type="entry name" value="P-loop containing nucleoside triphosphate hydrolases"/>
    <property type="match status" value="1"/>
</dbReference>
<keyword evidence="3" id="KW-0347">Helicase</keyword>
<dbReference type="PANTHER" id="PTHR47396">
    <property type="entry name" value="TYPE I RESTRICTION ENZYME ECOKI R PROTEIN"/>
    <property type="match status" value="1"/>
</dbReference>
<dbReference type="PROSITE" id="PS51192">
    <property type="entry name" value="HELICASE_ATP_BIND_1"/>
    <property type="match status" value="1"/>
</dbReference>
<dbReference type="PANTHER" id="PTHR47396:SF1">
    <property type="entry name" value="ATP-DEPENDENT HELICASE IRC3-RELATED"/>
    <property type="match status" value="1"/>
</dbReference>
<dbReference type="SMART" id="SM00487">
    <property type="entry name" value="DEXDc"/>
    <property type="match status" value="1"/>
</dbReference>
<proteinExistence type="predicted"/>
<dbReference type="SMART" id="SM00490">
    <property type="entry name" value="HELICc"/>
    <property type="match status" value="1"/>
</dbReference>
<keyword evidence="4" id="KW-1185">Reference proteome</keyword>
<evidence type="ECO:0000259" key="1">
    <source>
        <dbReference type="PROSITE" id="PS51192"/>
    </source>
</evidence>
<dbReference type="PROSITE" id="PS51194">
    <property type="entry name" value="HELICASE_CTER"/>
    <property type="match status" value="1"/>
</dbReference>
<dbReference type="InterPro" id="IPR006935">
    <property type="entry name" value="Helicase/UvrB_N"/>
</dbReference>
<evidence type="ECO:0000259" key="2">
    <source>
        <dbReference type="PROSITE" id="PS51194"/>
    </source>
</evidence>
<dbReference type="GO" id="GO:0005829">
    <property type="term" value="C:cytosol"/>
    <property type="evidence" value="ECO:0007669"/>
    <property type="project" value="TreeGrafter"/>
</dbReference>
<keyword evidence="3" id="KW-0067">ATP-binding</keyword>
<dbReference type="GO" id="GO:0005524">
    <property type="term" value="F:ATP binding"/>
    <property type="evidence" value="ECO:0007669"/>
    <property type="project" value="InterPro"/>
</dbReference>
<organism evidence="3 4">
    <name type="scientific">Streptomyces echinoruber</name>
    <dbReference type="NCBI Taxonomy" id="68898"/>
    <lineage>
        <taxon>Bacteria</taxon>
        <taxon>Bacillati</taxon>
        <taxon>Actinomycetota</taxon>
        <taxon>Actinomycetes</taxon>
        <taxon>Kitasatosporales</taxon>
        <taxon>Streptomycetaceae</taxon>
        <taxon>Streptomyces</taxon>
    </lineage>
</organism>
<dbReference type="InterPro" id="IPR001650">
    <property type="entry name" value="Helicase_C-like"/>
</dbReference>
<evidence type="ECO:0000313" key="3">
    <source>
        <dbReference type="EMBL" id="GGZ92467.1"/>
    </source>
</evidence>
<feature type="domain" description="Helicase ATP-binding" evidence="1">
    <location>
        <begin position="16"/>
        <end position="190"/>
    </location>
</feature>
<dbReference type="GO" id="GO:0004386">
    <property type="term" value="F:helicase activity"/>
    <property type="evidence" value="ECO:0007669"/>
    <property type="project" value="UniProtKB-KW"/>
</dbReference>
<dbReference type="GO" id="GO:0003677">
    <property type="term" value="F:DNA binding"/>
    <property type="evidence" value="ECO:0007669"/>
    <property type="project" value="InterPro"/>
</dbReference>
<dbReference type="Pfam" id="PF00271">
    <property type="entry name" value="Helicase_C"/>
    <property type="match status" value="1"/>
</dbReference>
<dbReference type="InterPro" id="IPR050742">
    <property type="entry name" value="Helicase_Restrict-Modif_Enz"/>
</dbReference>
<dbReference type="GO" id="GO:0016787">
    <property type="term" value="F:hydrolase activity"/>
    <property type="evidence" value="ECO:0007669"/>
    <property type="project" value="InterPro"/>
</dbReference>
<dbReference type="InterPro" id="IPR014001">
    <property type="entry name" value="Helicase_ATP-bd"/>
</dbReference>
<evidence type="ECO:0000313" key="4">
    <source>
        <dbReference type="Proteomes" id="UP000623010"/>
    </source>
</evidence>
<name>A0A918RAY0_9ACTN</name>
<dbReference type="AlphaFoldDB" id="A0A918RAY0"/>
<dbReference type="EMBL" id="BMWH01000012">
    <property type="protein sequence ID" value="GGZ92467.1"/>
    <property type="molecule type" value="Genomic_DNA"/>
</dbReference>
<protein>
    <submittedName>
        <fullName evidence="3">Helicase</fullName>
    </submittedName>
</protein>
<dbReference type="Proteomes" id="UP000623010">
    <property type="component" value="Unassembled WGS sequence"/>
</dbReference>
<sequence>MRLRDHQIEALAAIEAAAAAGEQRMTVVSACGTGKTLIAQQAAQRVAPHGAALVLMPTKALVTQTGHRGLALGVCSLSQTESGLSPSEGVMTRYPRAIARAMRVGGPVTVFATYDSLHHIQDAHDFHGLAPWDLVIADEAHRTCSAFGDGWGTIHDDAAVPAKIRLYMTATPRVWDTTAPDELVPFMERIPLATMDHREIFGPTVFELGMAEAIERGILADYQVVMPIVDDEDLHSILAERRPGTSAHHDRLRNAALQIAVLRAIAENGLRRVLVFHNRVALAEAFAASLPTTALEVGGELRIENLWSQAIHSQQSADWRRDLLDDFADPGRACAVLSNVRVLNEGVDMPDVDAVVFGAPRYSVIDAVQAIGRGLRQPPGARKKTTLVIPVYLRRGADVADLLEDSAFANLVTLLQALRSHDESFMDRIALPARSRSATAAGRRAIHYARPERAAQLARALGLELTVPAIGTWEQAHAAAAAYRTISGHLDVPTDYTDPDGFALGECLANFRLRLLLDRLPAEQKQVLDQLGMLWTAPAPTFESMLEHARAWAAVHGHLLVPVKEDIGGHRLGRWLATQRRKANTGRLPDSHQRQLEAIDPHWNTSWPQDWQRKYLRAKALVHATGWRFSSHSYNHASREDRAIMDWISKQRLKFFGLEEGQQDLLLQLGIPPLPDGVYYDSSYDPERHAFYGGLGHAAVALFMSRDGGCTRVWEAPGSTVG</sequence>
<comment type="caution">
    <text evidence="3">The sequence shown here is derived from an EMBL/GenBank/DDBJ whole genome shotgun (WGS) entry which is preliminary data.</text>
</comment>
<keyword evidence="3" id="KW-0378">Hydrolase</keyword>
<gene>
    <name evidence="3" type="ORF">GCM10010389_33910</name>
</gene>